<dbReference type="EMBL" id="FNIJ01000002">
    <property type="protein sequence ID" value="SDN29552.1"/>
    <property type="molecule type" value="Genomic_DNA"/>
</dbReference>
<gene>
    <name evidence="1" type="ORF">SAMN05216193_102124</name>
</gene>
<accession>A0A1H0A710</accession>
<protein>
    <submittedName>
        <fullName evidence="1">Uncharacterized protein</fullName>
    </submittedName>
</protein>
<name>A0A1H0A710_9PSED</name>
<evidence type="ECO:0000313" key="1">
    <source>
        <dbReference type="EMBL" id="SDN29552.1"/>
    </source>
</evidence>
<dbReference type="OrthoDB" id="5563041at2"/>
<proteinExistence type="predicted"/>
<organism evidence="1 2">
    <name type="scientific">Pseudomonas jinjuensis</name>
    <dbReference type="NCBI Taxonomy" id="198616"/>
    <lineage>
        <taxon>Bacteria</taxon>
        <taxon>Pseudomonadati</taxon>
        <taxon>Pseudomonadota</taxon>
        <taxon>Gammaproteobacteria</taxon>
        <taxon>Pseudomonadales</taxon>
        <taxon>Pseudomonadaceae</taxon>
        <taxon>Pseudomonas</taxon>
    </lineage>
</organism>
<dbReference type="RefSeq" id="WP_084309895.1">
    <property type="nucleotide sequence ID" value="NZ_FNIJ01000002.1"/>
</dbReference>
<dbReference type="Proteomes" id="UP000242957">
    <property type="component" value="Unassembled WGS sequence"/>
</dbReference>
<keyword evidence="2" id="KW-1185">Reference proteome</keyword>
<dbReference type="AlphaFoldDB" id="A0A1H0A710"/>
<sequence length="103" mass="12005">MPPNPDVYCLEFCFHHSVIEQFAQGSCDTSGSILASATYAELATHLQGDEYGLENFRLLYRGGRVDPLWSLLRGDARFLAPVQRFFYRRYYKAARVFRERTWS</sequence>
<dbReference type="STRING" id="198616.SAMN05216193_102124"/>
<evidence type="ECO:0000313" key="2">
    <source>
        <dbReference type="Proteomes" id="UP000242957"/>
    </source>
</evidence>
<reference evidence="2" key="1">
    <citation type="submission" date="2016-10" db="EMBL/GenBank/DDBJ databases">
        <authorList>
            <person name="Varghese N."/>
            <person name="Submissions S."/>
        </authorList>
    </citation>
    <scope>NUCLEOTIDE SEQUENCE [LARGE SCALE GENOMIC DNA]</scope>
    <source>
        <strain evidence="2">JCM 21621</strain>
    </source>
</reference>